<dbReference type="Pfam" id="PF12826">
    <property type="entry name" value="HHH_2"/>
    <property type="match status" value="1"/>
</dbReference>
<dbReference type="Pfam" id="PF03119">
    <property type="entry name" value="DNA_ligase_ZBD"/>
    <property type="match status" value="1"/>
</dbReference>
<feature type="binding site" evidence="12">
    <location>
        <position position="406"/>
    </location>
    <ligand>
        <name>Zn(2+)</name>
        <dbReference type="ChEBI" id="CHEBI:29105"/>
    </ligand>
</feature>
<dbReference type="Gene3D" id="1.10.287.610">
    <property type="entry name" value="Helix hairpin bin"/>
    <property type="match status" value="1"/>
</dbReference>
<dbReference type="FunFam" id="1.10.150.20:FF:000007">
    <property type="entry name" value="DNA ligase"/>
    <property type="match status" value="1"/>
</dbReference>
<dbReference type="InterPro" id="IPR041663">
    <property type="entry name" value="DisA/LigA_HHH"/>
</dbReference>
<keyword evidence="6 12" id="KW-0862">Zinc</keyword>
<feature type="binding site" evidence="12">
    <location>
        <position position="178"/>
    </location>
    <ligand>
        <name>NAD(+)</name>
        <dbReference type="ChEBI" id="CHEBI:57540"/>
    </ligand>
</feature>
<dbReference type="SUPFAM" id="SSF52113">
    <property type="entry name" value="BRCT domain"/>
    <property type="match status" value="1"/>
</dbReference>
<organism evidence="14 15">
    <name type="scientific">Anaerosphaera aminiphila DSM 21120</name>
    <dbReference type="NCBI Taxonomy" id="1120995"/>
    <lineage>
        <taxon>Bacteria</taxon>
        <taxon>Bacillati</taxon>
        <taxon>Bacillota</taxon>
        <taxon>Tissierellia</taxon>
        <taxon>Tissierellales</taxon>
        <taxon>Peptoniphilaceae</taxon>
        <taxon>Anaerosphaera</taxon>
    </lineage>
</organism>
<proteinExistence type="inferred from homology"/>
<accession>A0A1M5SXW6</accession>
<dbReference type="InterPro" id="IPR012340">
    <property type="entry name" value="NA-bd_OB-fold"/>
</dbReference>
<dbReference type="InterPro" id="IPR013839">
    <property type="entry name" value="DNAligase_adenylation"/>
</dbReference>
<evidence type="ECO:0000256" key="4">
    <source>
        <dbReference type="ARBA" id="ARBA00022723"/>
    </source>
</evidence>
<dbReference type="CDD" id="cd00114">
    <property type="entry name" value="LIGANc"/>
    <property type="match status" value="1"/>
</dbReference>
<reference evidence="15" key="1">
    <citation type="submission" date="2016-11" db="EMBL/GenBank/DDBJ databases">
        <authorList>
            <person name="Varghese N."/>
            <person name="Submissions S."/>
        </authorList>
    </citation>
    <scope>NUCLEOTIDE SEQUENCE [LARGE SCALE GENOMIC DNA]</scope>
    <source>
        <strain evidence="15">DSM 21120</strain>
    </source>
</reference>
<feature type="binding site" evidence="12">
    <location>
        <position position="314"/>
    </location>
    <ligand>
        <name>NAD(+)</name>
        <dbReference type="ChEBI" id="CHEBI:57540"/>
    </ligand>
</feature>
<keyword evidence="10 12" id="KW-0464">Manganese</keyword>
<feature type="binding site" evidence="12">
    <location>
        <position position="144"/>
    </location>
    <ligand>
        <name>NAD(+)</name>
        <dbReference type="ChEBI" id="CHEBI:57540"/>
    </ligand>
</feature>
<dbReference type="PANTHER" id="PTHR23389">
    <property type="entry name" value="CHROMOSOME TRANSMISSION FIDELITY FACTOR 18"/>
    <property type="match status" value="1"/>
</dbReference>
<feature type="binding site" evidence="12">
    <location>
        <begin position="34"/>
        <end position="38"/>
    </location>
    <ligand>
        <name>NAD(+)</name>
        <dbReference type="ChEBI" id="CHEBI:57540"/>
    </ligand>
</feature>
<protein>
    <recommendedName>
        <fullName evidence="12">DNA ligase</fullName>
        <ecNumber evidence="12">6.5.1.2</ecNumber>
    </recommendedName>
    <alternativeName>
        <fullName evidence="12">Polydeoxyribonucleotide synthase [NAD(+)]</fullName>
    </alternativeName>
</protein>
<dbReference type="Gene3D" id="1.10.150.20">
    <property type="entry name" value="5' to 3' exonuclease, C-terminal subdomain"/>
    <property type="match status" value="2"/>
</dbReference>
<dbReference type="PIRSF" id="PIRSF001604">
    <property type="entry name" value="LigA"/>
    <property type="match status" value="1"/>
</dbReference>
<evidence type="ECO:0000256" key="11">
    <source>
        <dbReference type="ARBA" id="ARBA00034005"/>
    </source>
</evidence>
<dbReference type="InterPro" id="IPR004149">
    <property type="entry name" value="Znf_DNAligase_C4"/>
</dbReference>
<evidence type="ECO:0000256" key="5">
    <source>
        <dbReference type="ARBA" id="ARBA00022763"/>
    </source>
</evidence>
<dbReference type="Pfam" id="PF01653">
    <property type="entry name" value="DNA_ligase_aden"/>
    <property type="match status" value="1"/>
</dbReference>
<keyword evidence="7 12" id="KW-0460">Magnesium</keyword>
<gene>
    <name evidence="12" type="primary">ligA</name>
    <name evidence="14" type="ORF">SAMN02745245_01306</name>
</gene>
<dbReference type="Pfam" id="PF00533">
    <property type="entry name" value="BRCT"/>
    <property type="match status" value="1"/>
</dbReference>
<dbReference type="EC" id="6.5.1.2" evidence="12"/>
<dbReference type="InterPro" id="IPR001357">
    <property type="entry name" value="BRCT_dom"/>
</dbReference>
<dbReference type="GO" id="GO:0003911">
    <property type="term" value="F:DNA ligase (NAD+) activity"/>
    <property type="evidence" value="ECO:0007669"/>
    <property type="project" value="UniProtKB-UniRule"/>
</dbReference>
<dbReference type="SUPFAM" id="SSF50249">
    <property type="entry name" value="Nucleic acid-binding proteins"/>
    <property type="match status" value="1"/>
</dbReference>
<dbReference type="PANTHER" id="PTHR23389:SF9">
    <property type="entry name" value="DNA LIGASE"/>
    <property type="match status" value="1"/>
</dbReference>
<dbReference type="SMART" id="SM00532">
    <property type="entry name" value="LIGANc"/>
    <property type="match status" value="1"/>
</dbReference>
<dbReference type="PROSITE" id="PS50172">
    <property type="entry name" value="BRCT"/>
    <property type="match status" value="1"/>
</dbReference>
<evidence type="ECO:0000313" key="14">
    <source>
        <dbReference type="EMBL" id="SHH43128.1"/>
    </source>
</evidence>
<dbReference type="GO" id="GO:0005829">
    <property type="term" value="C:cytosol"/>
    <property type="evidence" value="ECO:0007669"/>
    <property type="project" value="TreeGrafter"/>
</dbReference>
<dbReference type="SUPFAM" id="SSF47781">
    <property type="entry name" value="RuvA domain 2-like"/>
    <property type="match status" value="1"/>
</dbReference>
<dbReference type="Gene3D" id="3.30.470.30">
    <property type="entry name" value="DNA ligase/mRNA capping enzyme"/>
    <property type="match status" value="1"/>
</dbReference>
<dbReference type="NCBIfam" id="NF005932">
    <property type="entry name" value="PRK07956.1"/>
    <property type="match status" value="1"/>
</dbReference>
<keyword evidence="2 12" id="KW-0436">Ligase</keyword>
<feature type="binding site" evidence="12">
    <location>
        <position position="121"/>
    </location>
    <ligand>
        <name>NAD(+)</name>
        <dbReference type="ChEBI" id="CHEBI:57540"/>
    </ligand>
</feature>
<evidence type="ECO:0000256" key="10">
    <source>
        <dbReference type="ARBA" id="ARBA00023211"/>
    </source>
</evidence>
<dbReference type="NCBIfam" id="TIGR00575">
    <property type="entry name" value="dnlj"/>
    <property type="match status" value="1"/>
</dbReference>
<name>A0A1M5SXW6_9FIRM</name>
<dbReference type="EMBL" id="FQXI01000009">
    <property type="protein sequence ID" value="SHH43128.1"/>
    <property type="molecule type" value="Genomic_DNA"/>
</dbReference>
<feature type="binding site" evidence="12">
    <location>
        <begin position="82"/>
        <end position="83"/>
    </location>
    <ligand>
        <name>NAD(+)</name>
        <dbReference type="ChEBI" id="CHEBI:57540"/>
    </ligand>
</feature>
<evidence type="ECO:0000256" key="6">
    <source>
        <dbReference type="ARBA" id="ARBA00022833"/>
    </source>
</evidence>
<dbReference type="SMART" id="SM00278">
    <property type="entry name" value="HhH1"/>
    <property type="match status" value="3"/>
</dbReference>
<dbReference type="CDD" id="cd17748">
    <property type="entry name" value="BRCT_DNA_ligase_like"/>
    <property type="match status" value="1"/>
</dbReference>
<sequence>MENLNVINKMRELIKKVDDLNYHYYTLDDPKVSDSEYDKIYYELKRLEDENNLVLPNSPTTRVGGEVLSKFEKHTHIAPLYSLDKAQSFEGLKVWHERNLKQIEALNASGENLPSPQYVIELKFDGLTINLTYENGELKMAATRGNGLIGEEILPQVKTIYSIPLEVEYKGTMEIQGEGLMPLKALERYNETHEEPLKNARNAAAGALRNLDPAVTRERHLTAFFYNVSYIEGREFKDDVEMKNFLRQNKFRVNSENKLCSTLEEVYEEIDKIGNTRNSLEVLIDGVTIKINDMKTRRLLGFTNKFPRWAIAYKFEAEEVSTRLLEVIWNVGRTSKVTPTAILEPVDIGGVTIQRATLNNYDDIVRKKLRINGNVLLRRSNDVIPEILGALPTDEETYEIEKPIHCPSCGTELFQDGVHIFCPNTLSCVPQLVSRLTHFASRDAMNIEGLSEKTVEKLLNELDIREISQIYELKYEDLINLEGFKEKKSKNLLNAIENSKTIKLPNFIYALGIGNVGIKTAYDLAKHYGNFESLREAKYEELVEVGDIGPITAEEIVEFFHDEHIKKPIDKLLSLGVKPEYEVLNIENSFFNDKKVVLTGALSMPRKDLEEILIKKGAKITSSVSKNTDYVIAGEAAGSKYNKAVELNIDIIREDELKDLLGGEYEA</sequence>
<dbReference type="GO" id="GO:0006281">
    <property type="term" value="P:DNA repair"/>
    <property type="evidence" value="ECO:0007669"/>
    <property type="project" value="UniProtKB-KW"/>
</dbReference>
<dbReference type="Proteomes" id="UP000184032">
    <property type="component" value="Unassembled WGS sequence"/>
</dbReference>
<dbReference type="SUPFAM" id="SSF56091">
    <property type="entry name" value="DNA ligase/mRNA capping enzyme, catalytic domain"/>
    <property type="match status" value="1"/>
</dbReference>
<keyword evidence="9 12" id="KW-0234">DNA repair</keyword>
<dbReference type="InterPro" id="IPR013840">
    <property type="entry name" value="DNAligase_N"/>
</dbReference>
<dbReference type="AlphaFoldDB" id="A0A1M5SXW6"/>
<evidence type="ECO:0000256" key="3">
    <source>
        <dbReference type="ARBA" id="ARBA00022705"/>
    </source>
</evidence>
<evidence type="ECO:0000256" key="9">
    <source>
        <dbReference type="ARBA" id="ARBA00023204"/>
    </source>
</evidence>
<dbReference type="InterPro" id="IPR036420">
    <property type="entry name" value="BRCT_dom_sf"/>
</dbReference>
<evidence type="ECO:0000256" key="12">
    <source>
        <dbReference type="HAMAP-Rule" id="MF_01588"/>
    </source>
</evidence>
<dbReference type="GO" id="GO:0046872">
    <property type="term" value="F:metal ion binding"/>
    <property type="evidence" value="ECO:0007669"/>
    <property type="project" value="UniProtKB-KW"/>
</dbReference>
<evidence type="ECO:0000256" key="7">
    <source>
        <dbReference type="ARBA" id="ARBA00022842"/>
    </source>
</evidence>
<keyword evidence="4 12" id="KW-0479">Metal-binding</keyword>
<dbReference type="InterPro" id="IPR004150">
    <property type="entry name" value="NAD_DNA_ligase_OB"/>
</dbReference>
<evidence type="ECO:0000313" key="15">
    <source>
        <dbReference type="Proteomes" id="UP000184032"/>
    </source>
</evidence>
<dbReference type="InterPro" id="IPR010994">
    <property type="entry name" value="RuvA_2-like"/>
</dbReference>
<feature type="active site" description="N6-AMP-lysine intermediate" evidence="12">
    <location>
        <position position="123"/>
    </location>
</feature>
<comment type="similarity">
    <text evidence="12">Belongs to the NAD-dependent DNA ligase family. LigA subfamily.</text>
</comment>
<feature type="binding site" evidence="12">
    <location>
        <position position="422"/>
    </location>
    <ligand>
        <name>Zn(2+)</name>
        <dbReference type="ChEBI" id="CHEBI:29105"/>
    </ligand>
</feature>
<dbReference type="Gene3D" id="3.40.50.10190">
    <property type="entry name" value="BRCT domain"/>
    <property type="match status" value="1"/>
</dbReference>
<evidence type="ECO:0000256" key="1">
    <source>
        <dbReference type="ARBA" id="ARBA00004067"/>
    </source>
</evidence>
<dbReference type="OrthoDB" id="9759736at2"/>
<evidence type="ECO:0000256" key="8">
    <source>
        <dbReference type="ARBA" id="ARBA00023027"/>
    </source>
</evidence>
<dbReference type="SMART" id="SM00292">
    <property type="entry name" value="BRCT"/>
    <property type="match status" value="1"/>
</dbReference>
<feature type="binding site" evidence="12">
    <location>
        <position position="428"/>
    </location>
    <ligand>
        <name>Zn(2+)</name>
        <dbReference type="ChEBI" id="CHEBI:29105"/>
    </ligand>
</feature>
<feature type="binding site" evidence="12">
    <location>
        <position position="290"/>
    </location>
    <ligand>
        <name>NAD(+)</name>
        <dbReference type="ChEBI" id="CHEBI:57540"/>
    </ligand>
</feature>
<dbReference type="HAMAP" id="MF_01588">
    <property type="entry name" value="DNA_ligase_A"/>
    <property type="match status" value="1"/>
</dbReference>
<keyword evidence="3 12" id="KW-0235">DNA replication</keyword>
<dbReference type="GO" id="GO:0006260">
    <property type="term" value="P:DNA replication"/>
    <property type="evidence" value="ECO:0007669"/>
    <property type="project" value="UniProtKB-KW"/>
</dbReference>
<dbReference type="InterPro" id="IPR001679">
    <property type="entry name" value="DNA_ligase"/>
</dbReference>
<dbReference type="Pfam" id="PF03120">
    <property type="entry name" value="OB_DNA_ligase"/>
    <property type="match status" value="1"/>
</dbReference>
<comment type="catalytic activity">
    <reaction evidence="11 12">
        <text>NAD(+) + (deoxyribonucleotide)n-3'-hydroxyl + 5'-phospho-(deoxyribonucleotide)m = (deoxyribonucleotide)n+m + AMP + beta-nicotinamide D-nucleotide.</text>
        <dbReference type="EC" id="6.5.1.2"/>
    </reaction>
</comment>
<dbReference type="Pfam" id="PF14520">
    <property type="entry name" value="HHH_5"/>
    <property type="match status" value="1"/>
</dbReference>
<dbReference type="Gene3D" id="2.40.50.140">
    <property type="entry name" value="Nucleic acid-binding proteins"/>
    <property type="match status" value="1"/>
</dbReference>
<feature type="domain" description="BRCT" evidence="13">
    <location>
        <begin position="586"/>
        <end position="661"/>
    </location>
</feature>
<keyword evidence="5 12" id="KW-0227">DNA damage</keyword>
<feature type="binding site" evidence="12">
    <location>
        <position position="409"/>
    </location>
    <ligand>
        <name>Zn(2+)</name>
        <dbReference type="ChEBI" id="CHEBI:29105"/>
    </ligand>
</feature>
<comment type="function">
    <text evidence="1 12">DNA ligase that catalyzes the formation of phosphodiester linkages between 5'-phosphoryl and 3'-hydroxyl groups in double-stranded DNA using NAD as a coenzyme and as the energy source for the reaction. It is essential for DNA replication and repair of damaged DNA.</text>
</comment>
<evidence type="ECO:0000256" key="2">
    <source>
        <dbReference type="ARBA" id="ARBA00022598"/>
    </source>
</evidence>
<comment type="cofactor">
    <cofactor evidence="12">
        <name>Mg(2+)</name>
        <dbReference type="ChEBI" id="CHEBI:18420"/>
    </cofactor>
    <cofactor evidence="12">
        <name>Mn(2+)</name>
        <dbReference type="ChEBI" id="CHEBI:29035"/>
    </cofactor>
</comment>
<keyword evidence="8 12" id="KW-0520">NAD</keyword>
<dbReference type="RefSeq" id="WP_073184863.1">
    <property type="nucleotide sequence ID" value="NZ_FQXI01000009.1"/>
</dbReference>
<keyword evidence="15" id="KW-1185">Reference proteome</keyword>
<dbReference type="GO" id="GO:0003677">
    <property type="term" value="F:DNA binding"/>
    <property type="evidence" value="ECO:0007669"/>
    <property type="project" value="InterPro"/>
</dbReference>
<dbReference type="InterPro" id="IPR003583">
    <property type="entry name" value="Hlx-hairpin-Hlx_DNA-bd_motif"/>
</dbReference>
<evidence type="ECO:0000259" key="13">
    <source>
        <dbReference type="PROSITE" id="PS50172"/>
    </source>
</evidence>
<dbReference type="STRING" id="1120995.SAMN02745245_01306"/>